<sequence length="70" mass="8099">MHSTSQFEPTTQERLEAKSLPHGWVYRLDGIYDEKTEVPSSAIIGAWEVDEKGEIIEKFVLNPQYIFKSK</sequence>
<dbReference type="AlphaFoldDB" id="N8YF38"/>
<protein>
    <submittedName>
        <fullName evidence="1">Uncharacterized protein</fullName>
    </submittedName>
</protein>
<dbReference type="Proteomes" id="UP000013117">
    <property type="component" value="Unassembled WGS sequence"/>
</dbReference>
<dbReference type="STRING" id="202952.GCA_000747725_03854"/>
<dbReference type="RefSeq" id="WP_004855266.1">
    <property type="nucleotide sequence ID" value="NZ_ASYY01000047.1"/>
</dbReference>
<comment type="caution">
    <text evidence="1">The sequence shown here is derived from an EMBL/GenBank/DDBJ whole genome shotgun (WGS) entry which is preliminary data.</text>
</comment>
<evidence type="ECO:0000313" key="2">
    <source>
        <dbReference type="Proteomes" id="UP000013117"/>
    </source>
</evidence>
<dbReference type="EMBL" id="APPN01000046">
    <property type="protein sequence ID" value="ENV35276.1"/>
    <property type="molecule type" value="Genomic_DNA"/>
</dbReference>
<dbReference type="HOGENOM" id="CLU_198983_0_0_6"/>
<organism evidence="1 2">
    <name type="scientific">Acinetobacter gerneri DSM 14967 = CIP 107464 = MTCC 9824</name>
    <dbReference type="NCBI Taxonomy" id="1120926"/>
    <lineage>
        <taxon>Bacteria</taxon>
        <taxon>Pseudomonadati</taxon>
        <taxon>Pseudomonadota</taxon>
        <taxon>Gammaproteobacteria</taxon>
        <taxon>Moraxellales</taxon>
        <taxon>Moraxellaceae</taxon>
        <taxon>Acinetobacter</taxon>
    </lineage>
</organism>
<evidence type="ECO:0000313" key="1">
    <source>
        <dbReference type="EMBL" id="ENV35276.1"/>
    </source>
</evidence>
<gene>
    <name evidence="1" type="ORF">F960_00574</name>
</gene>
<keyword evidence="2" id="KW-1185">Reference proteome</keyword>
<dbReference type="PATRIC" id="fig|1120926.3.peg.542"/>
<reference evidence="1 2" key="1">
    <citation type="submission" date="2013-02" db="EMBL/GenBank/DDBJ databases">
        <title>The Genome Sequence of Acinetobacter gerneri CIP 107464.</title>
        <authorList>
            <consortium name="The Broad Institute Genome Sequencing Platform"/>
            <consortium name="The Broad Institute Genome Sequencing Center for Infectious Disease"/>
            <person name="Cerqueira G."/>
            <person name="Feldgarden M."/>
            <person name="Courvalin P."/>
            <person name="Perichon B."/>
            <person name="Grillot-Courvalin C."/>
            <person name="Clermont D."/>
            <person name="Rocha E."/>
            <person name="Yoon E.-J."/>
            <person name="Nemec A."/>
            <person name="Walker B."/>
            <person name="Young S.K."/>
            <person name="Zeng Q."/>
            <person name="Gargeya S."/>
            <person name="Fitzgerald M."/>
            <person name="Haas B."/>
            <person name="Abouelleil A."/>
            <person name="Alvarado L."/>
            <person name="Arachchi H.M."/>
            <person name="Berlin A.M."/>
            <person name="Chapman S.B."/>
            <person name="Dewar J."/>
            <person name="Goldberg J."/>
            <person name="Griggs A."/>
            <person name="Gujja S."/>
            <person name="Hansen M."/>
            <person name="Howarth C."/>
            <person name="Imamovic A."/>
            <person name="Larimer J."/>
            <person name="McCowan C."/>
            <person name="Murphy C."/>
            <person name="Neiman D."/>
            <person name="Pearson M."/>
            <person name="Priest M."/>
            <person name="Roberts A."/>
            <person name="Saif S."/>
            <person name="Shea T."/>
            <person name="Sisk P."/>
            <person name="Sykes S."/>
            <person name="Wortman J."/>
            <person name="Nusbaum C."/>
            <person name="Birren B."/>
        </authorList>
    </citation>
    <scope>NUCLEOTIDE SEQUENCE [LARGE SCALE GENOMIC DNA]</scope>
    <source>
        <strain evidence="1 2">CIP 107464</strain>
    </source>
</reference>
<dbReference type="GeneID" id="84207989"/>
<dbReference type="OrthoDB" id="798764at2"/>
<proteinExistence type="predicted"/>
<accession>N8YF38</accession>
<name>N8YF38_9GAMM</name>